<feature type="chain" id="PRO_5037067464" description="Lipoprotein" evidence="1">
    <location>
        <begin position="25"/>
        <end position="191"/>
    </location>
</feature>
<dbReference type="EMBL" id="BMXA01000002">
    <property type="protein sequence ID" value="GHA03634.1"/>
    <property type="molecule type" value="Genomic_DNA"/>
</dbReference>
<reference evidence="2" key="1">
    <citation type="journal article" date="2014" name="Int. J. Syst. Evol. Microbiol.">
        <title>Complete genome sequence of Corynebacterium casei LMG S-19264T (=DSM 44701T), isolated from a smear-ripened cheese.</title>
        <authorList>
            <consortium name="US DOE Joint Genome Institute (JGI-PGF)"/>
            <person name="Walter F."/>
            <person name="Albersmeier A."/>
            <person name="Kalinowski J."/>
            <person name="Ruckert C."/>
        </authorList>
    </citation>
    <scope>NUCLEOTIDE SEQUENCE</scope>
    <source>
        <strain evidence="2">KCTC 12711</strain>
    </source>
</reference>
<keyword evidence="1" id="KW-0732">Signal</keyword>
<gene>
    <name evidence="2" type="ORF">GCM10008090_10970</name>
</gene>
<sequence length="191" mass="21557">MRKPTRWYAIAICLALSACGEPIADVDLPRKYHRDGVRFSLPSNWSVTEDYSDAGFRLILVESPGDAIAKIELYLRDDEFNLQDFVQRSKESFAEQIPSGIGLEISNPLTTVSKSRQSVKLNGYQHEFDLEVLGLKVPHWQQFYEIHHAGETAYLVFQVATEDRAKAESGFDLLLDSLQFDSAVPDFAVAE</sequence>
<accession>A0A918RLB0</accession>
<organism evidence="2 3">
    <name type="scientific">Arenicella chitinivorans</name>
    <dbReference type="NCBI Taxonomy" id="1329800"/>
    <lineage>
        <taxon>Bacteria</taxon>
        <taxon>Pseudomonadati</taxon>
        <taxon>Pseudomonadota</taxon>
        <taxon>Gammaproteobacteria</taxon>
        <taxon>Arenicellales</taxon>
        <taxon>Arenicellaceae</taxon>
        <taxon>Arenicella</taxon>
    </lineage>
</organism>
<protein>
    <recommendedName>
        <fullName evidence="4">Lipoprotein</fullName>
    </recommendedName>
</protein>
<name>A0A918RLB0_9GAMM</name>
<feature type="signal peptide" evidence="1">
    <location>
        <begin position="1"/>
        <end position="24"/>
    </location>
</feature>
<comment type="caution">
    <text evidence="2">The sequence shown here is derived from an EMBL/GenBank/DDBJ whole genome shotgun (WGS) entry which is preliminary data.</text>
</comment>
<dbReference type="RefSeq" id="WP_189399039.1">
    <property type="nucleotide sequence ID" value="NZ_BMXA01000002.1"/>
</dbReference>
<dbReference type="AlphaFoldDB" id="A0A918RLB0"/>
<evidence type="ECO:0000313" key="3">
    <source>
        <dbReference type="Proteomes" id="UP000614811"/>
    </source>
</evidence>
<dbReference type="PROSITE" id="PS51257">
    <property type="entry name" value="PROKAR_LIPOPROTEIN"/>
    <property type="match status" value="1"/>
</dbReference>
<evidence type="ECO:0000313" key="2">
    <source>
        <dbReference type="EMBL" id="GHA03634.1"/>
    </source>
</evidence>
<keyword evidence="3" id="KW-1185">Reference proteome</keyword>
<evidence type="ECO:0008006" key="4">
    <source>
        <dbReference type="Google" id="ProtNLM"/>
    </source>
</evidence>
<proteinExistence type="predicted"/>
<reference evidence="2" key="2">
    <citation type="submission" date="2020-09" db="EMBL/GenBank/DDBJ databases">
        <authorList>
            <person name="Sun Q."/>
            <person name="Kim S."/>
        </authorList>
    </citation>
    <scope>NUCLEOTIDE SEQUENCE</scope>
    <source>
        <strain evidence="2">KCTC 12711</strain>
    </source>
</reference>
<dbReference type="Proteomes" id="UP000614811">
    <property type="component" value="Unassembled WGS sequence"/>
</dbReference>
<evidence type="ECO:0000256" key="1">
    <source>
        <dbReference type="SAM" id="SignalP"/>
    </source>
</evidence>